<dbReference type="Proteomes" id="UP000807306">
    <property type="component" value="Unassembled WGS sequence"/>
</dbReference>
<reference evidence="4" key="1">
    <citation type="submission" date="2020-11" db="EMBL/GenBank/DDBJ databases">
        <authorList>
            <consortium name="DOE Joint Genome Institute"/>
            <person name="Ahrendt S."/>
            <person name="Riley R."/>
            <person name="Andreopoulos W."/>
            <person name="Labutti K."/>
            <person name="Pangilinan J."/>
            <person name="Ruiz-Duenas F.J."/>
            <person name="Barrasa J.M."/>
            <person name="Sanchez-Garcia M."/>
            <person name="Camarero S."/>
            <person name="Miyauchi S."/>
            <person name="Serrano A."/>
            <person name="Linde D."/>
            <person name="Babiker R."/>
            <person name="Drula E."/>
            <person name="Ayuso-Fernandez I."/>
            <person name="Pacheco R."/>
            <person name="Padilla G."/>
            <person name="Ferreira P."/>
            <person name="Barriuso J."/>
            <person name="Kellner H."/>
            <person name="Castanera R."/>
            <person name="Alfaro M."/>
            <person name="Ramirez L."/>
            <person name="Pisabarro A.G."/>
            <person name="Kuo A."/>
            <person name="Tritt A."/>
            <person name="Lipzen A."/>
            <person name="He G."/>
            <person name="Yan M."/>
            <person name="Ng V."/>
            <person name="Cullen D."/>
            <person name="Martin F."/>
            <person name="Rosso M.-N."/>
            <person name="Henrissat B."/>
            <person name="Hibbett D."/>
            <person name="Martinez A.T."/>
            <person name="Grigoriev I.V."/>
        </authorList>
    </citation>
    <scope>NUCLEOTIDE SEQUENCE</scope>
    <source>
        <strain evidence="4">CBS 506.95</strain>
    </source>
</reference>
<dbReference type="GO" id="GO:0006913">
    <property type="term" value="P:nucleocytoplasmic transport"/>
    <property type="evidence" value="ECO:0007669"/>
    <property type="project" value="TreeGrafter"/>
</dbReference>
<dbReference type="SMART" id="SM00368">
    <property type="entry name" value="LRR_RI"/>
    <property type="match status" value="6"/>
</dbReference>
<protein>
    <recommendedName>
        <fullName evidence="6">RNI-like protein</fullName>
    </recommendedName>
</protein>
<name>A0A9P6E8H0_9AGAR</name>
<dbReference type="EMBL" id="MU157901">
    <property type="protein sequence ID" value="KAF9524274.1"/>
    <property type="molecule type" value="Genomic_DNA"/>
</dbReference>
<dbReference type="Gene3D" id="3.80.10.10">
    <property type="entry name" value="Ribonuclease Inhibitor"/>
    <property type="match status" value="1"/>
</dbReference>
<keyword evidence="1" id="KW-0343">GTPase activation</keyword>
<evidence type="ECO:0000256" key="3">
    <source>
        <dbReference type="ARBA" id="ARBA00022737"/>
    </source>
</evidence>
<dbReference type="GO" id="GO:0048471">
    <property type="term" value="C:perinuclear region of cytoplasm"/>
    <property type="evidence" value="ECO:0007669"/>
    <property type="project" value="TreeGrafter"/>
</dbReference>
<evidence type="ECO:0008006" key="6">
    <source>
        <dbReference type="Google" id="ProtNLM"/>
    </source>
</evidence>
<sequence length="404" mass="44349">MSQKVDVRHRSLKLNTSEEVRELFKDVELSEVEELWMSGTSISAAAGKEIGTFIKRMPSLRVAHLADIFVTRSIDEVPIAITGICEGLLECKELLELDLSNNAFGSRVAPLLVPLLSKNTSIQVLKINNNGFGPEGGSHVAGALVEAAKLCKTLGQPPSLRVFICGRNRLEDGSASVWGKVFEANTNLQKVKMVNNGFFEPGITALANGLKHCPDLRHLSFRDSTAHNEDTPEEVHGGRRGWHNIADVVRVARDLEFLDLSDCYLTEDGSTELIAALSENPHPKLDTILLENNDLGSAHYESLKEILPTQLAGLKVLDLALNEDLEDNETITELTELLESRGGRLITDDEECDADDLQKNAMDAEKETRFVQTLQPPVVKAEPKDEDIDELAKLVSGGLKIENA</sequence>
<dbReference type="GO" id="GO:0005829">
    <property type="term" value="C:cytosol"/>
    <property type="evidence" value="ECO:0007669"/>
    <property type="project" value="TreeGrafter"/>
</dbReference>
<evidence type="ECO:0000256" key="1">
    <source>
        <dbReference type="ARBA" id="ARBA00022468"/>
    </source>
</evidence>
<evidence type="ECO:0000313" key="5">
    <source>
        <dbReference type="Proteomes" id="UP000807306"/>
    </source>
</evidence>
<accession>A0A9P6E8H0</accession>
<keyword evidence="2" id="KW-0433">Leucine-rich repeat</keyword>
<dbReference type="InterPro" id="IPR032675">
    <property type="entry name" value="LRR_dom_sf"/>
</dbReference>
<dbReference type="AlphaFoldDB" id="A0A9P6E8H0"/>
<dbReference type="GO" id="GO:0031267">
    <property type="term" value="F:small GTPase binding"/>
    <property type="evidence" value="ECO:0007669"/>
    <property type="project" value="TreeGrafter"/>
</dbReference>
<dbReference type="PANTHER" id="PTHR24113:SF12">
    <property type="entry name" value="RAN GTPASE-ACTIVATING PROTEIN 1"/>
    <property type="match status" value="1"/>
</dbReference>
<gene>
    <name evidence="4" type="ORF">CPB83DRAFT_861524</name>
</gene>
<dbReference type="InterPro" id="IPR027038">
    <property type="entry name" value="RanGap"/>
</dbReference>
<dbReference type="OrthoDB" id="184583at2759"/>
<dbReference type="SUPFAM" id="SSF52047">
    <property type="entry name" value="RNI-like"/>
    <property type="match status" value="1"/>
</dbReference>
<dbReference type="Pfam" id="PF13516">
    <property type="entry name" value="LRR_6"/>
    <property type="match status" value="1"/>
</dbReference>
<dbReference type="GO" id="GO:0005096">
    <property type="term" value="F:GTPase activator activity"/>
    <property type="evidence" value="ECO:0007669"/>
    <property type="project" value="UniProtKB-KW"/>
</dbReference>
<proteinExistence type="predicted"/>
<evidence type="ECO:0000313" key="4">
    <source>
        <dbReference type="EMBL" id="KAF9524274.1"/>
    </source>
</evidence>
<keyword evidence="5" id="KW-1185">Reference proteome</keyword>
<dbReference type="GO" id="GO:0005634">
    <property type="term" value="C:nucleus"/>
    <property type="evidence" value="ECO:0007669"/>
    <property type="project" value="TreeGrafter"/>
</dbReference>
<dbReference type="PANTHER" id="PTHR24113">
    <property type="entry name" value="RAN GTPASE-ACTIVATING PROTEIN 1"/>
    <property type="match status" value="1"/>
</dbReference>
<comment type="caution">
    <text evidence="4">The sequence shown here is derived from an EMBL/GenBank/DDBJ whole genome shotgun (WGS) entry which is preliminary data.</text>
</comment>
<evidence type="ECO:0000256" key="2">
    <source>
        <dbReference type="ARBA" id="ARBA00022614"/>
    </source>
</evidence>
<dbReference type="InterPro" id="IPR001611">
    <property type="entry name" value="Leu-rich_rpt"/>
</dbReference>
<organism evidence="4 5">
    <name type="scientific">Crepidotus variabilis</name>
    <dbReference type="NCBI Taxonomy" id="179855"/>
    <lineage>
        <taxon>Eukaryota</taxon>
        <taxon>Fungi</taxon>
        <taxon>Dikarya</taxon>
        <taxon>Basidiomycota</taxon>
        <taxon>Agaricomycotina</taxon>
        <taxon>Agaricomycetes</taxon>
        <taxon>Agaricomycetidae</taxon>
        <taxon>Agaricales</taxon>
        <taxon>Agaricineae</taxon>
        <taxon>Crepidotaceae</taxon>
        <taxon>Crepidotus</taxon>
    </lineage>
</organism>
<keyword evidence="3" id="KW-0677">Repeat</keyword>